<protein>
    <submittedName>
        <fullName evidence="1">Uncharacterized protein</fullName>
    </submittedName>
</protein>
<comment type="caution">
    <text evidence="1">The sequence shown here is derived from an EMBL/GenBank/DDBJ whole genome shotgun (WGS) entry which is preliminary data.</text>
</comment>
<sequence>MCCSWLRWRRRVASVSAESDGPIEAFVAESPKQLPSETESATEQHELQPPPATRATRNNQVRTSVAPGYTNGHGGDTTGRRGAENVPPAPAPAPNPTPNPTRVTQQPPASGGRARAGATPSAASVLPAHLPYMPRNARNNKEVPDSHISFSISFRDTCFSRVNCSAGATKVPKLYNSFTVLCS</sequence>
<dbReference type="EMBL" id="CM046118">
    <property type="protein sequence ID" value="KAI8438977.1"/>
    <property type="molecule type" value="Genomic_DNA"/>
</dbReference>
<proteinExistence type="predicted"/>
<evidence type="ECO:0000313" key="1">
    <source>
        <dbReference type="EMBL" id="KAI8438977.1"/>
    </source>
</evidence>
<keyword evidence="2" id="KW-1185">Reference proteome</keyword>
<gene>
    <name evidence="1" type="ORF">MSG28_011282</name>
</gene>
<dbReference type="Proteomes" id="UP001064048">
    <property type="component" value="Chromosome 18"/>
</dbReference>
<accession>A0ACC0KS13</accession>
<reference evidence="1 2" key="1">
    <citation type="journal article" date="2022" name="Genome Biol. Evol.">
        <title>The Spruce Budworm Genome: Reconstructing the Evolutionary History of Antifreeze Proteins.</title>
        <authorList>
            <person name="Beliveau C."/>
            <person name="Gagne P."/>
            <person name="Picq S."/>
            <person name="Vernygora O."/>
            <person name="Keeling C.I."/>
            <person name="Pinkney K."/>
            <person name="Doucet D."/>
            <person name="Wen F."/>
            <person name="Johnston J.S."/>
            <person name="Maaroufi H."/>
            <person name="Boyle B."/>
            <person name="Laroche J."/>
            <person name="Dewar K."/>
            <person name="Juretic N."/>
            <person name="Blackburn G."/>
            <person name="Nisole A."/>
            <person name="Brunet B."/>
            <person name="Brandao M."/>
            <person name="Lumley L."/>
            <person name="Duan J."/>
            <person name="Quan G."/>
            <person name="Lucarotti C.J."/>
            <person name="Roe A.D."/>
            <person name="Sperling F.A.H."/>
            <person name="Levesque R.C."/>
            <person name="Cusson M."/>
        </authorList>
    </citation>
    <scope>NUCLEOTIDE SEQUENCE [LARGE SCALE GENOMIC DNA]</scope>
    <source>
        <strain evidence="1">Glfc:IPQL:Cfum</strain>
    </source>
</reference>
<evidence type="ECO:0000313" key="2">
    <source>
        <dbReference type="Proteomes" id="UP001064048"/>
    </source>
</evidence>
<name>A0ACC0KS13_CHOFU</name>
<organism evidence="1 2">
    <name type="scientific">Choristoneura fumiferana</name>
    <name type="common">Spruce budworm moth</name>
    <name type="synonym">Archips fumiferana</name>
    <dbReference type="NCBI Taxonomy" id="7141"/>
    <lineage>
        <taxon>Eukaryota</taxon>
        <taxon>Metazoa</taxon>
        <taxon>Ecdysozoa</taxon>
        <taxon>Arthropoda</taxon>
        <taxon>Hexapoda</taxon>
        <taxon>Insecta</taxon>
        <taxon>Pterygota</taxon>
        <taxon>Neoptera</taxon>
        <taxon>Endopterygota</taxon>
        <taxon>Lepidoptera</taxon>
        <taxon>Glossata</taxon>
        <taxon>Ditrysia</taxon>
        <taxon>Tortricoidea</taxon>
        <taxon>Tortricidae</taxon>
        <taxon>Tortricinae</taxon>
        <taxon>Choristoneura</taxon>
    </lineage>
</organism>